<feature type="transmembrane region" description="Helical" evidence="1">
    <location>
        <begin position="328"/>
        <end position="347"/>
    </location>
</feature>
<dbReference type="AlphaFoldDB" id="A0A1M7T509"/>
<organism evidence="2 3">
    <name type="scientific">Butyrivibrio hungatei DSM 14810</name>
    <dbReference type="NCBI Taxonomy" id="1121132"/>
    <lineage>
        <taxon>Bacteria</taxon>
        <taxon>Bacillati</taxon>
        <taxon>Bacillota</taxon>
        <taxon>Clostridia</taxon>
        <taxon>Lachnospirales</taxon>
        <taxon>Lachnospiraceae</taxon>
        <taxon>Butyrivibrio</taxon>
    </lineage>
</organism>
<dbReference type="Proteomes" id="UP000184097">
    <property type="component" value="Unassembled WGS sequence"/>
</dbReference>
<name>A0A1M7T509_9FIRM</name>
<sequence>MMDNKVKIENFKKVLISALVLGLITYAYVFFNFTPAHDGMMTIKINQYWEMSVGRFGALYYGKMRGVVEAPWLIGVITLLFYAGAIYLTLDVLKIRFDYWKIAIVSMVYLLNIAFIANACVYIFCLDVLACALFLAVLSLWCFVRIDNIWGFLISALIMAFSLGLYQSYITAAIGIYVILSISNLSENDKVAKVIKKGLLYLASIILSGLFYLLLVKIFQFLSGVKSYQGDAYESLGNLTSYGILDYIKLVPICYKQVFRYYFINNIYSAKWIILLNIVIAVMAVYIWICFITKKINYRTGKILAALLVLLFPLVINGLCFLTKGNVVQMITFPYQLLYILMLFPLLKYGNDISVIKKVNMCHCAIVIMVVISFFVIRFANDIFYYQKLVGEGTQASMINIVYDIERNKDFEPDTTEIVMVGDQTTALGQNYEFRWVYGNVSGVGTSGTTVTYNTTFYWYMRYILGRDYKINSDQEVVEKIKQTTEYKNMNVYPHDGYCGIIDGYMVIKFTE</sequence>
<evidence type="ECO:0000313" key="2">
    <source>
        <dbReference type="EMBL" id="SHN65781.1"/>
    </source>
</evidence>
<reference evidence="2 3" key="1">
    <citation type="submission" date="2016-12" db="EMBL/GenBank/DDBJ databases">
        <authorList>
            <person name="Song W.-J."/>
            <person name="Kurnit D.M."/>
        </authorList>
    </citation>
    <scope>NUCLEOTIDE SEQUENCE [LARGE SCALE GENOMIC DNA]</scope>
    <source>
        <strain evidence="2 3">DSM 14810</strain>
    </source>
</reference>
<feature type="transmembrane region" description="Helical" evidence="1">
    <location>
        <begin position="199"/>
        <end position="219"/>
    </location>
</feature>
<accession>A0A1M7T509</accession>
<dbReference type="Pfam" id="PF14264">
    <property type="entry name" value="Glucos_trans_II"/>
    <property type="match status" value="1"/>
</dbReference>
<keyword evidence="1" id="KW-1133">Transmembrane helix</keyword>
<keyword evidence="1" id="KW-0812">Transmembrane</keyword>
<feature type="transmembrane region" description="Helical" evidence="1">
    <location>
        <begin position="359"/>
        <end position="380"/>
    </location>
</feature>
<feature type="transmembrane region" description="Helical" evidence="1">
    <location>
        <begin position="149"/>
        <end position="179"/>
    </location>
</feature>
<keyword evidence="2" id="KW-0808">Transferase</keyword>
<feature type="transmembrane region" description="Helical" evidence="1">
    <location>
        <begin position="110"/>
        <end position="137"/>
    </location>
</feature>
<feature type="transmembrane region" description="Helical" evidence="1">
    <location>
        <begin position="272"/>
        <end position="291"/>
    </location>
</feature>
<dbReference type="InterPro" id="IPR025686">
    <property type="entry name" value="Glucos_trans_II"/>
</dbReference>
<gene>
    <name evidence="2" type="ORF">SAMN02745247_03008</name>
</gene>
<feature type="transmembrane region" description="Helical" evidence="1">
    <location>
        <begin position="303"/>
        <end position="322"/>
    </location>
</feature>
<dbReference type="RefSeq" id="WP_072705627.1">
    <property type="nucleotide sequence ID" value="NZ_FRDH01000017.1"/>
</dbReference>
<evidence type="ECO:0000256" key="1">
    <source>
        <dbReference type="SAM" id="Phobius"/>
    </source>
</evidence>
<feature type="transmembrane region" description="Helical" evidence="1">
    <location>
        <begin position="70"/>
        <end position="90"/>
    </location>
</feature>
<dbReference type="EMBL" id="FRDH01000017">
    <property type="protein sequence ID" value="SHN65781.1"/>
    <property type="molecule type" value="Genomic_DNA"/>
</dbReference>
<dbReference type="GO" id="GO:0016740">
    <property type="term" value="F:transferase activity"/>
    <property type="evidence" value="ECO:0007669"/>
    <property type="project" value="UniProtKB-KW"/>
</dbReference>
<proteinExistence type="predicted"/>
<protein>
    <submittedName>
        <fullName evidence="2">Glucosyl transferase GtrII</fullName>
    </submittedName>
</protein>
<evidence type="ECO:0000313" key="3">
    <source>
        <dbReference type="Proteomes" id="UP000184097"/>
    </source>
</evidence>
<feature type="transmembrane region" description="Helical" evidence="1">
    <location>
        <begin position="12"/>
        <end position="31"/>
    </location>
</feature>
<keyword evidence="1" id="KW-0472">Membrane</keyword>